<gene>
    <name evidence="1" type="ORF">CGI_10006530</name>
</gene>
<dbReference type="HOGENOM" id="CLU_2673515_0_0_1"/>
<dbReference type="AlphaFoldDB" id="K1QFA7"/>
<dbReference type="FunCoup" id="K1QFA7">
    <property type="interactions" value="219"/>
</dbReference>
<sequence>MILTDWRRLPAELKPRVRRKTKSGIKPSVKVKPKVKLSVEDVSKTLEETDYILSYFDNGEEYGNDDDDADEGPVY</sequence>
<evidence type="ECO:0000313" key="1">
    <source>
        <dbReference type="EMBL" id="EKC20221.1"/>
    </source>
</evidence>
<protein>
    <submittedName>
        <fullName evidence="1">Uncharacterized protein</fullName>
    </submittedName>
</protein>
<proteinExistence type="predicted"/>
<dbReference type="EMBL" id="JH818099">
    <property type="protein sequence ID" value="EKC20221.1"/>
    <property type="molecule type" value="Genomic_DNA"/>
</dbReference>
<name>K1QFA7_MAGGI</name>
<dbReference type="InParanoid" id="K1QFA7"/>
<accession>K1QFA7</accession>
<reference evidence="1" key="1">
    <citation type="journal article" date="2012" name="Nature">
        <title>The oyster genome reveals stress adaptation and complexity of shell formation.</title>
        <authorList>
            <person name="Zhang G."/>
            <person name="Fang X."/>
            <person name="Guo X."/>
            <person name="Li L."/>
            <person name="Luo R."/>
            <person name="Xu F."/>
            <person name="Yang P."/>
            <person name="Zhang L."/>
            <person name="Wang X."/>
            <person name="Qi H."/>
            <person name="Xiong Z."/>
            <person name="Que H."/>
            <person name="Xie Y."/>
            <person name="Holland P.W."/>
            <person name="Paps J."/>
            <person name="Zhu Y."/>
            <person name="Wu F."/>
            <person name="Chen Y."/>
            <person name="Wang J."/>
            <person name="Peng C."/>
            <person name="Meng J."/>
            <person name="Yang L."/>
            <person name="Liu J."/>
            <person name="Wen B."/>
            <person name="Zhang N."/>
            <person name="Huang Z."/>
            <person name="Zhu Q."/>
            <person name="Feng Y."/>
            <person name="Mount A."/>
            <person name="Hedgecock D."/>
            <person name="Xu Z."/>
            <person name="Liu Y."/>
            <person name="Domazet-Loso T."/>
            <person name="Du Y."/>
            <person name="Sun X."/>
            <person name="Zhang S."/>
            <person name="Liu B."/>
            <person name="Cheng P."/>
            <person name="Jiang X."/>
            <person name="Li J."/>
            <person name="Fan D."/>
            <person name="Wang W."/>
            <person name="Fu W."/>
            <person name="Wang T."/>
            <person name="Wang B."/>
            <person name="Zhang J."/>
            <person name="Peng Z."/>
            <person name="Li Y."/>
            <person name="Li N."/>
            <person name="Wang J."/>
            <person name="Chen M."/>
            <person name="He Y."/>
            <person name="Tan F."/>
            <person name="Song X."/>
            <person name="Zheng Q."/>
            <person name="Huang R."/>
            <person name="Yang H."/>
            <person name="Du X."/>
            <person name="Chen L."/>
            <person name="Yang M."/>
            <person name="Gaffney P.M."/>
            <person name="Wang S."/>
            <person name="Luo L."/>
            <person name="She Z."/>
            <person name="Ming Y."/>
            <person name="Huang W."/>
            <person name="Zhang S."/>
            <person name="Huang B."/>
            <person name="Zhang Y."/>
            <person name="Qu T."/>
            <person name="Ni P."/>
            <person name="Miao G."/>
            <person name="Wang J."/>
            <person name="Wang Q."/>
            <person name="Steinberg C.E."/>
            <person name="Wang H."/>
            <person name="Li N."/>
            <person name="Qian L."/>
            <person name="Zhang G."/>
            <person name="Li Y."/>
            <person name="Yang H."/>
            <person name="Liu X."/>
            <person name="Wang J."/>
            <person name="Yin Y."/>
            <person name="Wang J."/>
        </authorList>
    </citation>
    <scope>NUCLEOTIDE SEQUENCE [LARGE SCALE GENOMIC DNA]</scope>
    <source>
        <strain evidence="1">05x7-T-G4-1.051#20</strain>
    </source>
</reference>
<organism evidence="1">
    <name type="scientific">Magallana gigas</name>
    <name type="common">Pacific oyster</name>
    <name type="synonym">Crassostrea gigas</name>
    <dbReference type="NCBI Taxonomy" id="29159"/>
    <lineage>
        <taxon>Eukaryota</taxon>
        <taxon>Metazoa</taxon>
        <taxon>Spiralia</taxon>
        <taxon>Lophotrochozoa</taxon>
        <taxon>Mollusca</taxon>
        <taxon>Bivalvia</taxon>
        <taxon>Autobranchia</taxon>
        <taxon>Pteriomorphia</taxon>
        <taxon>Ostreida</taxon>
        <taxon>Ostreoidea</taxon>
        <taxon>Ostreidae</taxon>
        <taxon>Magallana</taxon>
    </lineage>
</organism>